<protein>
    <recommendedName>
        <fullName evidence="3">Cytidylate kinase</fullName>
    </recommendedName>
</protein>
<dbReference type="InterPro" id="IPR027417">
    <property type="entry name" value="P-loop_NTPase"/>
</dbReference>
<keyword evidence="2" id="KW-1185">Reference proteome</keyword>
<dbReference type="HOGENOM" id="CLU_065155_3_1_9"/>
<dbReference type="RefSeq" id="WP_006779854.1">
    <property type="nucleotide sequence ID" value="NZ_CP040506.1"/>
</dbReference>
<evidence type="ECO:0000313" key="1">
    <source>
        <dbReference type="EMBL" id="EHI60096.1"/>
    </source>
</evidence>
<organism evidence="1 2">
    <name type="scientific">Hungatella hathewayi WAL-18680</name>
    <dbReference type="NCBI Taxonomy" id="742737"/>
    <lineage>
        <taxon>Bacteria</taxon>
        <taxon>Bacillati</taxon>
        <taxon>Bacillota</taxon>
        <taxon>Clostridia</taxon>
        <taxon>Lachnospirales</taxon>
        <taxon>Lachnospiraceae</taxon>
        <taxon>Hungatella</taxon>
    </lineage>
</organism>
<dbReference type="Pfam" id="PF13189">
    <property type="entry name" value="Cytidylate_kin2"/>
    <property type="match status" value="1"/>
</dbReference>
<comment type="caution">
    <text evidence="1">The sequence shown here is derived from an EMBL/GenBank/DDBJ whole genome shotgun (WGS) entry which is preliminary data.</text>
</comment>
<accession>G5IEE7</accession>
<dbReference type="Gene3D" id="3.40.50.300">
    <property type="entry name" value="P-loop containing nucleotide triphosphate hydrolases"/>
    <property type="match status" value="1"/>
</dbReference>
<dbReference type="PATRIC" id="fig|742737.3.peg.1900"/>
<name>G5IEE7_9FIRM</name>
<reference evidence="1 2" key="1">
    <citation type="submission" date="2011-08" db="EMBL/GenBank/DDBJ databases">
        <title>The Genome Sequence of Clostridium hathewayi WAL-18680.</title>
        <authorList>
            <consortium name="The Broad Institute Genome Sequencing Platform"/>
            <person name="Earl A."/>
            <person name="Ward D."/>
            <person name="Feldgarden M."/>
            <person name="Gevers D."/>
            <person name="Finegold S.M."/>
            <person name="Summanen P.H."/>
            <person name="Molitoris D.R."/>
            <person name="Song M."/>
            <person name="Daigneault M."/>
            <person name="Allen-Vercoe E."/>
            <person name="Young S.K."/>
            <person name="Zeng Q."/>
            <person name="Gargeya S."/>
            <person name="Fitzgerald M."/>
            <person name="Haas B."/>
            <person name="Abouelleil A."/>
            <person name="Alvarado L."/>
            <person name="Arachchi H.M."/>
            <person name="Berlin A."/>
            <person name="Brown A."/>
            <person name="Chapman S.B."/>
            <person name="Chen Z."/>
            <person name="Dunbar C."/>
            <person name="Freedman E."/>
            <person name="Gearin G."/>
            <person name="Gellesch M."/>
            <person name="Goldberg J."/>
            <person name="Griggs A."/>
            <person name="Gujja S."/>
            <person name="Heiman D."/>
            <person name="Howarth C."/>
            <person name="Larson L."/>
            <person name="Lui A."/>
            <person name="MacDonald P.J.P."/>
            <person name="Montmayeur A."/>
            <person name="Murphy C."/>
            <person name="Neiman D."/>
            <person name="Pearson M."/>
            <person name="Priest M."/>
            <person name="Roberts A."/>
            <person name="Saif S."/>
            <person name="Shea T."/>
            <person name="Shenoy N."/>
            <person name="Sisk P."/>
            <person name="Stolte C."/>
            <person name="Sykes S."/>
            <person name="Wortman J."/>
            <person name="Nusbaum C."/>
            <person name="Birren B."/>
        </authorList>
    </citation>
    <scope>NUCLEOTIDE SEQUENCE [LARGE SCALE GENOMIC DNA]</scope>
    <source>
        <strain evidence="1 2">WAL-18680</strain>
    </source>
</reference>
<gene>
    <name evidence="1" type="ORF">HMPREF9473_01874</name>
</gene>
<proteinExistence type="predicted"/>
<sequence length="212" mass="24402">MNERGFVITIDRQYGSGGRIIGKKLSEELGIPFYDQEILKMASEESAVGEQFFRLNDEKAGNNLIYRAIGGLKSSLQEPSVEEGITSPENLFRFQAEIIRKVADESPCIIMGRCADYVLDAEAKEQLVRLFVYADIPTCIRRVMEVDGVDAREALKRVNRISKERRDYYKYYTGKDWEDMANYDLPINTTRLELDEAVTLIKDYIKIRGYEL</sequence>
<dbReference type="EMBL" id="ADLN01000035">
    <property type="protein sequence ID" value="EHI60096.1"/>
    <property type="molecule type" value="Genomic_DNA"/>
</dbReference>
<evidence type="ECO:0008006" key="3">
    <source>
        <dbReference type="Google" id="ProtNLM"/>
    </source>
</evidence>
<evidence type="ECO:0000313" key="2">
    <source>
        <dbReference type="Proteomes" id="UP000005384"/>
    </source>
</evidence>
<dbReference type="Proteomes" id="UP000005384">
    <property type="component" value="Unassembled WGS sequence"/>
</dbReference>
<dbReference type="AlphaFoldDB" id="G5IEE7"/>
<dbReference type="OrthoDB" id="9781180at2"/>
<dbReference type="SUPFAM" id="SSF52540">
    <property type="entry name" value="P-loop containing nucleoside triphosphate hydrolases"/>
    <property type="match status" value="1"/>
</dbReference>